<feature type="transmembrane region" description="Helical" evidence="7">
    <location>
        <begin position="101"/>
        <end position="121"/>
    </location>
</feature>
<dbReference type="PANTHER" id="PTHR22726:SF1">
    <property type="entry name" value="METALLOENDOPEPTIDASE OMA1, MITOCHONDRIAL"/>
    <property type="match status" value="1"/>
</dbReference>
<dbReference type="CDD" id="cd07332">
    <property type="entry name" value="M48C_Oma1_like"/>
    <property type="match status" value="1"/>
</dbReference>
<keyword evidence="4 6" id="KW-0862">Zinc</keyword>
<comment type="cofactor">
    <cofactor evidence="6">
        <name>Zn(2+)</name>
        <dbReference type="ChEBI" id="CHEBI:29105"/>
    </cofactor>
    <text evidence="6">Binds 1 zinc ion per subunit.</text>
</comment>
<comment type="similarity">
    <text evidence="6">Belongs to the peptidase M48 family.</text>
</comment>
<evidence type="ECO:0000313" key="10">
    <source>
        <dbReference type="Proteomes" id="UP000242317"/>
    </source>
</evidence>
<dbReference type="Proteomes" id="UP000242317">
    <property type="component" value="Unassembled WGS sequence"/>
</dbReference>
<evidence type="ECO:0000313" key="9">
    <source>
        <dbReference type="EMBL" id="SDC10590.1"/>
    </source>
</evidence>
<evidence type="ECO:0000256" key="1">
    <source>
        <dbReference type="ARBA" id="ARBA00022670"/>
    </source>
</evidence>
<evidence type="ECO:0000256" key="7">
    <source>
        <dbReference type="SAM" id="Phobius"/>
    </source>
</evidence>
<protein>
    <submittedName>
        <fullName evidence="9">Peptidase family M48</fullName>
    </submittedName>
</protein>
<proteinExistence type="inferred from homology"/>
<gene>
    <name evidence="9" type="ORF">SAMN05421749_103160</name>
</gene>
<dbReference type="GO" id="GO:0004222">
    <property type="term" value="F:metalloendopeptidase activity"/>
    <property type="evidence" value="ECO:0007669"/>
    <property type="project" value="InterPro"/>
</dbReference>
<dbReference type="InterPro" id="IPR001915">
    <property type="entry name" value="Peptidase_M48"/>
</dbReference>
<evidence type="ECO:0000256" key="6">
    <source>
        <dbReference type="RuleBase" id="RU003983"/>
    </source>
</evidence>
<keyword evidence="1 6" id="KW-0645">Protease</keyword>
<feature type="domain" description="Peptidase M48" evidence="8">
    <location>
        <begin position="162"/>
        <end position="333"/>
    </location>
</feature>
<dbReference type="GO" id="GO:0016020">
    <property type="term" value="C:membrane"/>
    <property type="evidence" value="ECO:0007669"/>
    <property type="project" value="TreeGrafter"/>
</dbReference>
<keyword evidence="2" id="KW-0479">Metal-binding</keyword>
<evidence type="ECO:0000256" key="4">
    <source>
        <dbReference type="ARBA" id="ARBA00022833"/>
    </source>
</evidence>
<dbReference type="EMBL" id="FMYK01000003">
    <property type="protein sequence ID" value="SDC10590.1"/>
    <property type="molecule type" value="Genomic_DNA"/>
</dbReference>
<accession>A0A1G6IVZ7</accession>
<sequence length="335" mass="37508">MQSIAIKYYDGIINRAHVATLRSHASGAVVEYTDAQNTAQQKLYHYDDMLYIGPIGAVLPAIELPNDARIEFLDAQLPDWLQLKSKQQSQRVHAIESSWRWIALSLVVTIAVIFSTFRWGIPLAAHTIAQQMPRDSLQRLGDQAENYLIELTEPSKISRARQQQIQVMYRTKINAKYPAKILFREGGNRIGANALAIPNGRIILTDELVKLAKNDQELLAVLAHEQGHLDGRHSLEQGLQSLGISILYVSITGDASDLFGSLPVALVSSQYSQKFELQADQHAIDELKRQGISPQYLADFLQRLSEENEEESSSLDFLQSHPATSERIAQVKAQL</sequence>
<evidence type="ECO:0000256" key="2">
    <source>
        <dbReference type="ARBA" id="ARBA00022723"/>
    </source>
</evidence>
<dbReference type="Pfam" id="PF01435">
    <property type="entry name" value="Peptidase_M48"/>
    <property type="match status" value="1"/>
</dbReference>
<dbReference type="InterPro" id="IPR051156">
    <property type="entry name" value="Mito/Outer_Membr_Metalloprot"/>
</dbReference>
<keyword evidence="7" id="KW-0472">Membrane</keyword>
<reference evidence="10" key="1">
    <citation type="submission" date="2016-09" db="EMBL/GenBank/DDBJ databases">
        <authorList>
            <person name="Varghese N."/>
            <person name="Submissions S."/>
        </authorList>
    </citation>
    <scope>NUCLEOTIDE SEQUENCE [LARGE SCALE GENOMIC DNA]</scope>
    <source>
        <strain evidence="10">ANC 3699</strain>
    </source>
</reference>
<dbReference type="AlphaFoldDB" id="A0A1G6IVZ7"/>
<evidence type="ECO:0000259" key="8">
    <source>
        <dbReference type="Pfam" id="PF01435"/>
    </source>
</evidence>
<keyword evidence="3 6" id="KW-0378">Hydrolase</keyword>
<keyword evidence="5 6" id="KW-0482">Metalloprotease</keyword>
<evidence type="ECO:0000256" key="3">
    <source>
        <dbReference type="ARBA" id="ARBA00022801"/>
    </source>
</evidence>
<keyword evidence="7" id="KW-1133">Transmembrane helix</keyword>
<evidence type="ECO:0000256" key="5">
    <source>
        <dbReference type="ARBA" id="ARBA00023049"/>
    </source>
</evidence>
<dbReference type="GO" id="GO:0046872">
    <property type="term" value="F:metal ion binding"/>
    <property type="evidence" value="ECO:0007669"/>
    <property type="project" value="UniProtKB-KW"/>
</dbReference>
<dbReference type="PANTHER" id="PTHR22726">
    <property type="entry name" value="METALLOENDOPEPTIDASE OMA1"/>
    <property type="match status" value="1"/>
</dbReference>
<dbReference type="GO" id="GO:0051603">
    <property type="term" value="P:proteolysis involved in protein catabolic process"/>
    <property type="evidence" value="ECO:0007669"/>
    <property type="project" value="TreeGrafter"/>
</dbReference>
<keyword evidence="7" id="KW-0812">Transmembrane</keyword>
<dbReference type="Gene3D" id="3.30.2010.10">
    <property type="entry name" value="Metalloproteases ('zincins'), catalytic domain"/>
    <property type="match status" value="1"/>
</dbReference>
<name>A0A1G6IVZ7_9GAMM</name>
<keyword evidence="10" id="KW-1185">Reference proteome</keyword>
<organism evidence="9 10">
    <name type="scientific">Acinetobacter marinus</name>
    <dbReference type="NCBI Taxonomy" id="281375"/>
    <lineage>
        <taxon>Bacteria</taxon>
        <taxon>Pseudomonadati</taxon>
        <taxon>Pseudomonadota</taxon>
        <taxon>Gammaproteobacteria</taxon>
        <taxon>Moraxellales</taxon>
        <taxon>Moraxellaceae</taxon>
        <taxon>Acinetobacter</taxon>
    </lineage>
</organism>
<dbReference type="RefSeq" id="WP_092617875.1">
    <property type="nucleotide sequence ID" value="NZ_FMYK01000003.1"/>
</dbReference>
<dbReference type="OrthoDB" id="9810445at2"/>